<dbReference type="InterPro" id="IPR006680">
    <property type="entry name" value="Amidohydro-rel"/>
</dbReference>
<evidence type="ECO:0000313" key="9">
    <source>
        <dbReference type="EMBL" id="OCA80828.1"/>
    </source>
</evidence>
<dbReference type="GO" id="GO:0050480">
    <property type="term" value="F:imidazolonepropionase activity"/>
    <property type="evidence" value="ECO:0007669"/>
    <property type="project" value="UniProtKB-UniRule"/>
</dbReference>
<dbReference type="PANTHER" id="PTHR42752:SF1">
    <property type="entry name" value="IMIDAZOLONEPROPIONASE-RELATED"/>
    <property type="match status" value="1"/>
</dbReference>
<reference evidence="10" key="1">
    <citation type="submission" date="2016-05" db="EMBL/GenBank/DDBJ databases">
        <authorList>
            <person name="Liu B."/>
            <person name="Wang J."/>
            <person name="Zhu Y."/>
            <person name="Liu G."/>
            <person name="Chen Q."/>
            <person name="Chen Z."/>
            <person name="Lan J."/>
            <person name="Che J."/>
            <person name="Ge C."/>
            <person name="Shi H."/>
            <person name="Pan Z."/>
            <person name="Liu X."/>
        </authorList>
    </citation>
    <scope>NUCLEOTIDE SEQUENCE [LARGE SCALE GENOMIC DNA]</scope>
    <source>
        <strain evidence="10">FJAT-27215</strain>
    </source>
</reference>
<feature type="binding site" evidence="7">
    <location>
        <position position="258"/>
    </location>
    <ligand>
        <name>4-imidazolone-5-propanoate</name>
        <dbReference type="ChEBI" id="CHEBI:77893"/>
    </ligand>
</feature>
<dbReference type="NCBIfam" id="TIGR01224">
    <property type="entry name" value="hutI"/>
    <property type="match status" value="1"/>
</dbReference>
<feature type="binding site" evidence="7">
    <location>
        <position position="85"/>
    </location>
    <ligand>
        <name>Zn(2+)</name>
        <dbReference type="ChEBI" id="CHEBI:29105"/>
    </ligand>
</feature>
<keyword evidence="7" id="KW-0963">Cytoplasm</keyword>
<dbReference type="GO" id="GO:0008270">
    <property type="term" value="F:zinc ion binding"/>
    <property type="evidence" value="ECO:0007669"/>
    <property type="project" value="UniProtKB-UniRule"/>
</dbReference>
<dbReference type="InterPro" id="IPR032466">
    <property type="entry name" value="Metal_Hydrolase"/>
</dbReference>
<accession>A0A1B9AAF9</accession>
<evidence type="ECO:0000313" key="10">
    <source>
        <dbReference type="Proteomes" id="UP000092578"/>
    </source>
</evidence>
<dbReference type="GO" id="GO:0005737">
    <property type="term" value="C:cytoplasm"/>
    <property type="evidence" value="ECO:0007669"/>
    <property type="project" value="UniProtKB-SubCell"/>
</dbReference>
<dbReference type="PANTHER" id="PTHR42752">
    <property type="entry name" value="IMIDAZOLONEPROPIONASE"/>
    <property type="match status" value="1"/>
</dbReference>
<dbReference type="Gene3D" id="2.30.40.10">
    <property type="entry name" value="Urease, subunit C, domain 1"/>
    <property type="match status" value="1"/>
</dbReference>
<keyword evidence="4 7" id="KW-0369">Histidine metabolism</keyword>
<dbReference type="GO" id="GO:0019557">
    <property type="term" value="P:L-histidine catabolic process to glutamate and formate"/>
    <property type="evidence" value="ECO:0007669"/>
    <property type="project" value="UniProtKB-UniPathway"/>
</dbReference>
<dbReference type="InterPro" id="IPR011059">
    <property type="entry name" value="Metal-dep_hydrolase_composite"/>
</dbReference>
<dbReference type="UniPathway" id="UPA00379">
    <property type="reaction ID" value="UER00551"/>
</dbReference>
<comment type="function">
    <text evidence="7">Catalyzes the hydrolytic cleavage of the carbon-nitrogen bond in imidazolone-5-propanoate to yield N-formimidoyl-L-glutamate. It is the third step in the universal histidine degradation pathway.</text>
</comment>
<evidence type="ECO:0000256" key="3">
    <source>
        <dbReference type="ARBA" id="ARBA00022801"/>
    </source>
</evidence>
<keyword evidence="3 7" id="KW-0378">Hydrolase</keyword>
<dbReference type="FunFam" id="3.20.20.140:FF:000007">
    <property type="entry name" value="Imidazolonepropionase"/>
    <property type="match status" value="1"/>
</dbReference>
<proteinExistence type="inferred from homology"/>
<feature type="binding site" evidence="7">
    <location>
        <position position="157"/>
    </location>
    <ligand>
        <name>4-imidazolone-5-propanoate</name>
        <dbReference type="ChEBI" id="CHEBI:77893"/>
    </ligand>
</feature>
<feature type="domain" description="Amidohydrolase-related" evidence="8">
    <location>
        <begin position="76"/>
        <end position="414"/>
    </location>
</feature>
<evidence type="ECO:0000256" key="5">
    <source>
        <dbReference type="ARBA" id="ARBA00022833"/>
    </source>
</evidence>
<protein>
    <recommendedName>
        <fullName evidence="1 7">Imidazolonepropionase</fullName>
        <ecNumber evidence="1 7">3.5.2.7</ecNumber>
    </recommendedName>
    <alternativeName>
        <fullName evidence="7">Imidazolone-5-propionate hydrolase</fullName>
    </alternativeName>
</protein>
<comment type="cofactor">
    <cofactor evidence="7">
        <name>Zn(2+)</name>
        <dbReference type="ChEBI" id="CHEBI:29105"/>
    </cofactor>
    <cofactor evidence="7">
        <name>Fe(3+)</name>
        <dbReference type="ChEBI" id="CHEBI:29034"/>
    </cofactor>
    <text evidence="7">Binds 1 zinc or iron ion per subunit.</text>
</comment>
<organism evidence="9 10">
    <name type="scientific">Pseudobacillus wudalianchiensis</name>
    <dbReference type="NCBI Taxonomy" id="1743143"/>
    <lineage>
        <taxon>Bacteria</taxon>
        <taxon>Bacillati</taxon>
        <taxon>Bacillota</taxon>
        <taxon>Bacilli</taxon>
        <taxon>Bacillales</taxon>
        <taxon>Bacillaceae</taxon>
        <taxon>Pseudobacillus</taxon>
    </lineage>
</organism>
<dbReference type="SUPFAM" id="SSF51556">
    <property type="entry name" value="Metallo-dependent hydrolases"/>
    <property type="match status" value="1"/>
</dbReference>
<feature type="binding site" evidence="7">
    <location>
        <position position="255"/>
    </location>
    <ligand>
        <name>Zn(2+)</name>
        <dbReference type="ChEBI" id="CHEBI:29105"/>
    </ligand>
</feature>
<dbReference type="Gene3D" id="3.20.20.140">
    <property type="entry name" value="Metal-dependent hydrolases"/>
    <property type="match status" value="1"/>
</dbReference>
<dbReference type="RefSeq" id="WP_065412278.1">
    <property type="nucleotide sequence ID" value="NZ_MAYT01000032.1"/>
</dbReference>
<feature type="binding site" evidence="7">
    <location>
        <position position="329"/>
    </location>
    <ligand>
        <name>Zn(2+)</name>
        <dbReference type="ChEBI" id="CHEBI:29105"/>
    </ligand>
</feature>
<evidence type="ECO:0000256" key="6">
    <source>
        <dbReference type="ARBA" id="ARBA00023004"/>
    </source>
</evidence>
<keyword evidence="2 7" id="KW-0479">Metal-binding</keyword>
<feature type="binding site" evidence="7">
    <location>
        <position position="333"/>
    </location>
    <ligand>
        <name>N-formimidoyl-L-glutamate</name>
        <dbReference type="ChEBI" id="CHEBI:58928"/>
    </ligand>
</feature>
<feature type="binding site" evidence="7">
    <location>
        <position position="190"/>
    </location>
    <ligand>
        <name>4-imidazolone-5-propanoate</name>
        <dbReference type="ChEBI" id="CHEBI:77893"/>
    </ligand>
</feature>
<feature type="binding site" evidence="7">
    <location>
        <position position="255"/>
    </location>
    <ligand>
        <name>Fe(3+)</name>
        <dbReference type="ChEBI" id="CHEBI:29034"/>
    </ligand>
</feature>
<evidence type="ECO:0000256" key="1">
    <source>
        <dbReference type="ARBA" id="ARBA00012864"/>
    </source>
</evidence>
<dbReference type="HAMAP" id="MF_00372">
    <property type="entry name" value="HutI"/>
    <property type="match status" value="1"/>
</dbReference>
<evidence type="ECO:0000256" key="7">
    <source>
        <dbReference type="HAMAP-Rule" id="MF_00372"/>
    </source>
</evidence>
<feature type="binding site" evidence="7">
    <location>
        <position position="157"/>
    </location>
    <ligand>
        <name>N-formimidoyl-L-glutamate</name>
        <dbReference type="ChEBI" id="CHEBI:58928"/>
    </ligand>
</feature>
<feature type="binding site" evidence="7">
    <location>
        <position position="87"/>
    </location>
    <ligand>
        <name>Zn(2+)</name>
        <dbReference type="ChEBI" id="CHEBI:29105"/>
    </ligand>
</feature>
<evidence type="ECO:0000256" key="4">
    <source>
        <dbReference type="ARBA" id="ARBA00022808"/>
    </source>
</evidence>
<comment type="subcellular location">
    <subcellularLocation>
        <location evidence="7">Cytoplasm</location>
    </subcellularLocation>
</comment>
<feature type="binding site" evidence="7">
    <location>
        <position position="329"/>
    </location>
    <ligand>
        <name>Fe(3+)</name>
        <dbReference type="ChEBI" id="CHEBI:29034"/>
    </ligand>
</feature>
<keyword evidence="6 7" id="KW-0408">Iron</keyword>
<feature type="binding site" evidence="7">
    <location>
        <position position="94"/>
    </location>
    <ligand>
        <name>4-imidazolone-5-propanoate</name>
        <dbReference type="ChEBI" id="CHEBI:77893"/>
    </ligand>
</feature>
<sequence>MTKPIWIKHAAQLATLASDVKGPRSKEAMSELGLIEDGSLWIENGEIKAVGTTGELAKRYKDRVDQAEEVDASGRLVTPGLVDPHTHVVYGGSREREFEMRLEGATYMDIMNAGGGIHATARMTREATEEELIEQTTRRLDSFLAHGVTTVEGKSGYGMNIETELKQLRVMKTLQQQHAIDLVPTFMGAHAVPPEFKGREDEFVHLLINEMLPVVASEKLAEFNDVFCEKGVFTPEQSERILEAGKEYGLVPKIHADEIEPYGGAELAAKVGAISAEHLLKASDEGIEAMAQAGTIACLLPATALYLREEAAKGRKMIDAGVPVAISTDCNPGSSPTTSMPLVMNLACISMRLTPAEALTAATYNAACAISRQQQIGSLEVGKQADIVLWNVKNYQELQYLFGVNHVHSVWKKGIQVVNQEEKELAASLRTVTK</sequence>
<dbReference type="InterPro" id="IPR005920">
    <property type="entry name" value="HutI"/>
</dbReference>
<dbReference type="EMBL" id="MAYT01000032">
    <property type="protein sequence ID" value="OCA80828.1"/>
    <property type="molecule type" value="Genomic_DNA"/>
</dbReference>
<comment type="pathway">
    <text evidence="7">Amino-acid degradation; L-histidine degradation into L-glutamate; N-formimidoyl-L-glutamate from L-histidine: step 3/3.</text>
</comment>
<dbReference type="GO" id="GO:0005506">
    <property type="term" value="F:iron ion binding"/>
    <property type="evidence" value="ECO:0007669"/>
    <property type="project" value="UniProtKB-UniRule"/>
</dbReference>
<dbReference type="SUPFAM" id="SSF51338">
    <property type="entry name" value="Composite domain of metallo-dependent hydrolases"/>
    <property type="match status" value="1"/>
</dbReference>
<keyword evidence="10" id="KW-1185">Reference proteome</keyword>
<comment type="catalytic activity">
    <reaction evidence="7">
        <text>4-imidazolone-5-propanoate + H2O = N-formimidoyl-L-glutamate</text>
        <dbReference type="Rhea" id="RHEA:23660"/>
        <dbReference type="ChEBI" id="CHEBI:15377"/>
        <dbReference type="ChEBI" id="CHEBI:58928"/>
        <dbReference type="ChEBI" id="CHEBI:77893"/>
        <dbReference type="EC" id="3.5.2.7"/>
    </reaction>
</comment>
<dbReference type="CDD" id="cd01296">
    <property type="entry name" value="Imidazolone-5PH"/>
    <property type="match status" value="1"/>
</dbReference>
<dbReference type="GO" id="GO:0019556">
    <property type="term" value="P:L-histidine catabolic process to glutamate and formamide"/>
    <property type="evidence" value="ECO:0007669"/>
    <property type="project" value="UniProtKB-UniRule"/>
</dbReference>
<dbReference type="EC" id="3.5.2.7" evidence="1 7"/>
<dbReference type="AlphaFoldDB" id="A0A1B9AAF9"/>
<gene>
    <name evidence="7" type="primary">hutI</name>
    <name evidence="9" type="ORF">A8F95_17110</name>
</gene>
<keyword evidence="5 7" id="KW-0862">Zinc</keyword>
<feature type="binding site" evidence="7">
    <location>
        <position position="334"/>
    </location>
    <ligand>
        <name>4-imidazolone-5-propanoate</name>
        <dbReference type="ChEBI" id="CHEBI:77893"/>
    </ligand>
</feature>
<feature type="binding site" evidence="7">
    <location>
        <position position="87"/>
    </location>
    <ligand>
        <name>Fe(3+)</name>
        <dbReference type="ChEBI" id="CHEBI:29034"/>
    </ligand>
</feature>
<evidence type="ECO:0000259" key="8">
    <source>
        <dbReference type="Pfam" id="PF01979"/>
    </source>
</evidence>
<evidence type="ECO:0000256" key="2">
    <source>
        <dbReference type="ARBA" id="ARBA00022723"/>
    </source>
</evidence>
<comment type="similarity">
    <text evidence="7">Belongs to the metallo-dependent hydrolases superfamily. HutI family.</text>
</comment>
<comment type="caution">
    <text evidence="9">The sequence shown here is derived from an EMBL/GenBank/DDBJ whole genome shotgun (WGS) entry which is preliminary data.</text>
</comment>
<feature type="binding site" evidence="7">
    <location>
        <position position="85"/>
    </location>
    <ligand>
        <name>Fe(3+)</name>
        <dbReference type="ChEBI" id="CHEBI:29034"/>
    </ligand>
</feature>
<dbReference type="Pfam" id="PF01979">
    <property type="entry name" value="Amidohydro_1"/>
    <property type="match status" value="1"/>
</dbReference>
<name>A0A1B9AAF9_9BACI</name>
<feature type="binding site" evidence="7">
    <location>
        <position position="331"/>
    </location>
    <ligand>
        <name>N-formimidoyl-L-glutamate</name>
        <dbReference type="ChEBI" id="CHEBI:58928"/>
    </ligand>
</feature>
<dbReference type="Proteomes" id="UP000092578">
    <property type="component" value="Unassembled WGS sequence"/>
</dbReference>